<accession>A0A0G3GYZ2</accession>
<evidence type="ECO:0000313" key="5">
    <source>
        <dbReference type="Proteomes" id="UP000035199"/>
    </source>
</evidence>
<keyword evidence="2" id="KW-1133">Transmembrane helix</keyword>
<dbReference type="PATRIC" id="fig|571915.4.peg.1487"/>
<dbReference type="STRING" id="571915.CMUST_06980"/>
<dbReference type="OrthoDB" id="5190396at2"/>
<dbReference type="KEGG" id="cmv:CMUST_06980"/>
<sequence length="181" mass="19603">MSLPSDDTASAATSVAEFKPDRTHILAAVIMSCIMLLVVGALPKFLLWLPLLPVVFIYWVLKSRTTVDESGITAQYAFKATQHVAWDDFAGIGFARSTAFAQTTDDTKITLPGVSFNSLPDLEAASAGRIPDALTQGRMAANEKVVIVHKDGRQILISKEEYDNQQAHHDSPTGSDSPTKD</sequence>
<feature type="domain" description="Low molecular weight protein antigen 6 PH" evidence="3">
    <location>
        <begin position="63"/>
        <end position="133"/>
    </location>
</feature>
<feature type="region of interest" description="Disordered" evidence="1">
    <location>
        <begin position="159"/>
        <end position="181"/>
    </location>
</feature>
<name>A0A0G3GYZ2_9CORY</name>
<dbReference type="EMBL" id="CP011542">
    <property type="protein sequence ID" value="AKK05730.1"/>
    <property type="molecule type" value="Genomic_DNA"/>
</dbReference>
<dbReference type="AlphaFoldDB" id="A0A0G3GYZ2"/>
<feature type="compositionally biased region" description="Basic and acidic residues" evidence="1">
    <location>
        <begin position="159"/>
        <end position="171"/>
    </location>
</feature>
<feature type="compositionally biased region" description="Polar residues" evidence="1">
    <location>
        <begin position="172"/>
        <end position="181"/>
    </location>
</feature>
<organism evidence="4 5">
    <name type="scientific">Corynebacterium mustelae</name>
    <dbReference type="NCBI Taxonomy" id="571915"/>
    <lineage>
        <taxon>Bacteria</taxon>
        <taxon>Bacillati</taxon>
        <taxon>Actinomycetota</taxon>
        <taxon>Actinomycetes</taxon>
        <taxon>Mycobacteriales</taxon>
        <taxon>Corynebacteriaceae</taxon>
        <taxon>Corynebacterium</taxon>
    </lineage>
</organism>
<gene>
    <name evidence="4" type="ORF">CMUST_06980</name>
</gene>
<keyword evidence="2" id="KW-0472">Membrane</keyword>
<keyword evidence="2" id="KW-0812">Transmembrane</keyword>
<dbReference type="Pfam" id="PF10756">
    <property type="entry name" value="bPH_6"/>
    <property type="match status" value="1"/>
</dbReference>
<evidence type="ECO:0000256" key="2">
    <source>
        <dbReference type="SAM" id="Phobius"/>
    </source>
</evidence>
<reference evidence="4 5" key="1">
    <citation type="journal article" date="2015" name="Genome Announc.">
        <title>Complete Genome Sequence of the Type Strain Corynebacterium mustelae DSM 45274, Isolated from Various Tissues of a Male Ferret with Lethal Sepsis.</title>
        <authorList>
            <person name="Ruckert C."/>
            <person name="Eimer J."/>
            <person name="Winkler A."/>
            <person name="Tauch A."/>
        </authorList>
    </citation>
    <scope>NUCLEOTIDE SEQUENCE [LARGE SCALE GENOMIC DNA]</scope>
    <source>
        <strain evidence="4 5">DSM 45274</strain>
    </source>
</reference>
<protein>
    <submittedName>
        <fullName evidence="4">Bacterial PH domain</fullName>
    </submittedName>
</protein>
<proteinExistence type="predicted"/>
<evidence type="ECO:0000259" key="3">
    <source>
        <dbReference type="Pfam" id="PF10756"/>
    </source>
</evidence>
<evidence type="ECO:0000313" key="4">
    <source>
        <dbReference type="EMBL" id="AKK05730.1"/>
    </source>
</evidence>
<reference evidence="5" key="2">
    <citation type="submission" date="2015-05" db="EMBL/GenBank/DDBJ databases">
        <title>Complete genome sequence of Corynebacterium mustelae DSM 45274, isolated from various tissues of a male ferret with lethal sepsis.</title>
        <authorList>
            <person name="Ruckert C."/>
            <person name="Albersmeier A."/>
            <person name="Winkler A."/>
            <person name="Tauch A."/>
        </authorList>
    </citation>
    <scope>NUCLEOTIDE SEQUENCE [LARGE SCALE GENOMIC DNA]</scope>
    <source>
        <strain evidence="5">DSM 45274</strain>
    </source>
</reference>
<dbReference type="Proteomes" id="UP000035199">
    <property type="component" value="Chromosome"/>
</dbReference>
<dbReference type="InterPro" id="IPR019692">
    <property type="entry name" value="CFP-6_PH"/>
</dbReference>
<evidence type="ECO:0000256" key="1">
    <source>
        <dbReference type="SAM" id="MobiDB-lite"/>
    </source>
</evidence>
<dbReference type="RefSeq" id="WP_047261891.1">
    <property type="nucleotide sequence ID" value="NZ_CP011542.1"/>
</dbReference>
<feature type="transmembrane region" description="Helical" evidence="2">
    <location>
        <begin position="23"/>
        <end position="39"/>
    </location>
</feature>
<keyword evidence="5" id="KW-1185">Reference proteome</keyword>